<evidence type="ECO:0000313" key="2">
    <source>
        <dbReference type="Proteomes" id="UP000618445"/>
    </source>
</evidence>
<keyword evidence="2" id="KW-1185">Reference proteome</keyword>
<dbReference type="RefSeq" id="WP_339383078.1">
    <property type="nucleotide sequence ID" value="NZ_CAWPQU010000016.1"/>
</dbReference>
<name>A0ABR8CBG6_9CYAN</name>
<organism evidence="1 2">
    <name type="scientific">Phormidium tenue FACHB-1050</name>
    <dbReference type="NCBI Taxonomy" id="2692857"/>
    <lineage>
        <taxon>Bacteria</taxon>
        <taxon>Bacillati</taxon>
        <taxon>Cyanobacteriota</taxon>
        <taxon>Cyanophyceae</taxon>
        <taxon>Oscillatoriophycideae</taxon>
        <taxon>Oscillatoriales</taxon>
        <taxon>Oscillatoriaceae</taxon>
        <taxon>Phormidium</taxon>
    </lineage>
</organism>
<dbReference type="Proteomes" id="UP000618445">
    <property type="component" value="Unassembled WGS sequence"/>
</dbReference>
<evidence type="ECO:0000313" key="1">
    <source>
        <dbReference type="EMBL" id="MBD2318093.1"/>
    </source>
</evidence>
<proteinExistence type="predicted"/>
<comment type="caution">
    <text evidence="1">The sequence shown here is derived from an EMBL/GenBank/DDBJ whole genome shotgun (WGS) entry which is preliminary data.</text>
</comment>
<reference evidence="1 2" key="1">
    <citation type="journal article" date="2020" name="ISME J.">
        <title>Comparative genomics reveals insights into cyanobacterial evolution and habitat adaptation.</title>
        <authorList>
            <person name="Chen M.Y."/>
            <person name="Teng W.K."/>
            <person name="Zhao L."/>
            <person name="Hu C.X."/>
            <person name="Zhou Y.K."/>
            <person name="Han B.P."/>
            <person name="Song L.R."/>
            <person name="Shu W.S."/>
        </authorList>
    </citation>
    <scope>NUCLEOTIDE SEQUENCE [LARGE SCALE GENOMIC DNA]</scope>
    <source>
        <strain evidence="1 2">FACHB-1050</strain>
    </source>
</reference>
<accession>A0ABR8CBG6</accession>
<protein>
    <submittedName>
        <fullName evidence="1">Uncharacterized protein</fullName>
    </submittedName>
</protein>
<gene>
    <name evidence="1" type="ORF">H6G05_14715</name>
</gene>
<dbReference type="EMBL" id="JACJQY010000023">
    <property type="protein sequence ID" value="MBD2318093.1"/>
    <property type="molecule type" value="Genomic_DNA"/>
</dbReference>
<sequence length="312" mass="35614">MPRLIPVKMIPSSLWSKDILRLPPQLVSCWEMLLDKYHLRDRAMTEAPEGFEGGMSKQDTDNHLAWRFTGSSARVMLTMLDPKEDLQQIPDTFARIFSGNRVFLADLPCGSGAASISILSVFCELRKLGKIPRMPLHIIIVGGEISEYAQTYARESLSTLINDLEDQAITIEFDIIDWDVCDKFSNTDLIQQLTLKSQNCSGKLLMLANFSGFLEREKKWKDAQGQFDELFRYSRGNNSIALWIEPEKNNVIKEGGFFSRLLQWFEKQFSKIIGKKQKIECSSVKVSHPLGKGEFRTNLAVIRFDLPLRSKV</sequence>